<proteinExistence type="predicted"/>
<reference evidence="1" key="1">
    <citation type="submission" date="2022-08" db="EMBL/GenBank/DDBJ databases">
        <authorList>
            <person name="Deng Y."/>
            <person name="Han X.-F."/>
            <person name="Zhang Y.-Q."/>
        </authorList>
    </citation>
    <scope>NUCLEOTIDE SEQUENCE</scope>
    <source>
        <strain evidence="1">CPCC 205763</strain>
    </source>
</reference>
<dbReference type="EMBL" id="JANLCM010000002">
    <property type="protein sequence ID" value="MCS5718803.1"/>
    <property type="molecule type" value="Genomic_DNA"/>
</dbReference>
<protein>
    <submittedName>
        <fullName evidence="1">Uncharacterized protein</fullName>
    </submittedName>
</protein>
<organism evidence="1 2">
    <name type="scientific">Herbiconiux aconitum</name>
    <dbReference type="NCBI Taxonomy" id="2970913"/>
    <lineage>
        <taxon>Bacteria</taxon>
        <taxon>Bacillati</taxon>
        <taxon>Actinomycetota</taxon>
        <taxon>Actinomycetes</taxon>
        <taxon>Micrococcales</taxon>
        <taxon>Microbacteriaceae</taxon>
        <taxon>Herbiconiux</taxon>
    </lineage>
</organism>
<dbReference type="RefSeq" id="WP_259508088.1">
    <property type="nucleotide sequence ID" value="NZ_JANLCM010000002.1"/>
</dbReference>
<accession>A0ABT2GRL1</accession>
<evidence type="ECO:0000313" key="1">
    <source>
        <dbReference type="EMBL" id="MCS5718803.1"/>
    </source>
</evidence>
<keyword evidence="2" id="KW-1185">Reference proteome</keyword>
<gene>
    <name evidence="1" type="ORF">N1027_11725</name>
</gene>
<comment type="caution">
    <text evidence="1">The sequence shown here is derived from an EMBL/GenBank/DDBJ whole genome shotgun (WGS) entry which is preliminary data.</text>
</comment>
<name>A0ABT2GRL1_9MICO</name>
<dbReference type="Proteomes" id="UP001165584">
    <property type="component" value="Unassembled WGS sequence"/>
</dbReference>
<evidence type="ECO:0000313" key="2">
    <source>
        <dbReference type="Proteomes" id="UP001165584"/>
    </source>
</evidence>
<sequence>MRAIEVDERDSSWESDDPRYRLYVFTGPGSAVRTIDFIDSQLRDVESAAQTVGVDQLWSIALVVDDPRRGRGLIWLVGTDYNSPPSSSREWRNRAEMQNRYLSKRALKNLPLTLPDGRRVIRLFPDWGVEWPLWESFSASYTLTADDLGLTPTLATDLYAWNLRWQSRSEDDPIPDGWTEQGRALHARLEVELESVAEVRPDFDR</sequence>